<proteinExistence type="predicted"/>
<protein>
    <submittedName>
        <fullName evidence="1">Uncharacterized protein</fullName>
    </submittedName>
</protein>
<evidence type="ECO:0000313" key="1">
    <source>
        <dbReference type="EMBL" id="CDW30613.1"/>
    </source>
</evidence>
<accession>A0A0K2TX95</accession>
<dbReference type="EMBL" id="HACA01013252">
    <property type="protein sequence ID" value="CDW30613.1"/>
    <property type="molecule type" value="Transcribed_RNA"/>
</dbReference>
<dbReference type="EMBL" id="HACA01013251">
    <property type="protein sequence ID" value="CDW30612.1"/>
    <property type="molecule type" value="Transcribed_RNA"/>
</dbReference>
<name>A0A0K2TX95_LEPSM</name>
<sequence>MLVVDGAVPPFSTFNALTKSGLPSTNLKAKNL</sequence>
<organism evidence="1">
    <name type="scientific">Lepeophtheirus salmonis</name>
    <name type="common">Salmon louse</name>
    <name type="synonym">Caligus salmonis</name>
    <dbReference type="NCBI Taxonomy" id="72036"/>
    <lineage>
        <taxon>Eukaryota</taxon>
        <taxon>Metazoa</taxon>
        <taxon>Ecdysozoa</taxon>
        <taxon>Arthropoda</taxon>
        <taxon>Crustacea</taxon>
        <taxon>Multicrustacea</taxon>
        <taxon>Hexanauplia</taxon>
        <taxon>Copepoda</taxon>
        <taxon>Siphonostomatoida</taxon>
        <taxon>Caligidae</taxon>
        <taxon>Lepeophtheirus</taxon>
    </lineage>
</organism>
<dbReference type="AlphaFoldDB" id="A0A0K2TX95"/>
<reference evidence="1" key="1">
    <citation type="submission" date="2014-05" db="EMBL/GenBank/DDBJ databases">
        <authorList>
            <person name="Chronopoulou M."/>
        </authorList>
    </citation>
    <scope>NUCLEOTIDE SEQUENCE</scope>
    <source>
        <tissue evidence="1">Whole organism</tissue>
    </source>
</reference>